<protein>
    <submittedName>
        <fullName evidence="1">Uncharacterized protein</fullName>
    </submittedName>
</protein>
<reference evidence="1" key="1">
    <citation type="submission" date="2020-08" db="EMBL/GenBank/DDBJ databases">
        <title>Multicomponent nature underlies the extraordinary mechanical properties of spider dragline silk.</title>
        <authorList>
            <person name="Kono N."/>
            <person name="Nakamura H."/>
            <person name="Mori M."/>
            <person name="Yoshida Y."/>
            <person name="Ohtoshi R."/>
            <person name="Malay A.D."/>
            <person name="Moran D.A.P."/>
            <person name="Tomita M."/>
            <person name="Numata K."/>
            <person name="Arakawa K."/>
        </authorList>
    </citation>
    <scope>NUCLEOTIDE SEQUENCE</scope>
</reference>
<proteinExistence type="predicted"/>
<evidence type="ECO:0000313" key="1">
    <source>
        <dbReference type="EMBL" id="GFT59005.1"/>
    </source>
</evidence>
<gene>
    <name evidence="1" type="ORF">NPIL_51951</name>
</gene>
<sequence length="142" mass="16627">MGPLRIGQLNPFRGGVWWWIPSMDPSIYSLFYTWFGRDYNGFLGYPVPMIVFQCQHNKGGVYLKGNSYKVRQIPSWLDFCPVTRDRMWIGREDFEERDLKEIVCSTRFLGTFSMDFPVNGAFGSFVQIVRRTLSDRPVLGYM</sequence>
<accession>A0A8X6PDJ2</accession>
<keyword evidence="2" id="KW-1185">Reference proteome</keyword>
<dbReference type="EMBL" id="BMAW01067286">
    <property type="protein sequence ID" value="GFT59005.1"/>
    <property type="molecule type" value="Genomic_DNA"/>
</dbReference>
<dbReference type="AlphaFoldDB" id="A0A8X6PDJ2"/>
<evidence type="ECO:0000313" key="2">
    <source>
        <dbReference type="Proteomes" id="UP000887013"/>
    </source>
</evidence>
<comment type="caution">
    <text evidence="1">The sequence shown here is derived from an EMBL/GenBank/DDBJ whole genome shotgun (WGS) entry which is preliminary data.</text>
</comment>
<dbReference type="Proteomes" id="UP000887013">
    <property type="component" value="Unassembled WGS sequence"/>
</dbReference>
<organism evidence="1 2">
    <name type="scientific">Nephila pilipes</name>
    <name type="common">Giant wood spider</name>
    <name type="synonym">Nephila maculata</name>
    <dbReference type="NCBI Taxonomy" id="299642"/>
    <lineage>
        <taxon>Eukaryota</taxon>
        <taxon>Metazoa</taxon>
        <taxon>Ecdysozoa</taxon>
        <taxon>Arthropoda</taxon>
        <taxon>Chelicerata</taxon>
        <taxon>Arachnida</taxon>
        <taxon>Araneae</taxon>
        <taxon>Araneomorphae</taxon>
        <taxon>Entelegynae</taxon>
        <taxon>Araneoidea</taxon>
        <taxon>Nephilidae</taxon>
        <taxon>Nephila</taxon>
    </lineage>
</organism>
<name>A0A8X6PDJ2_NEPPI</name>